<reference evidence="5" key="1">
    <citation type="journal article" date="2019" name="Int. J. Syst. Evol. Microbiol.">
        <title>The Global Catalogue of Microorganisms (GCM) 10K type strain sequencing project: providing services to taxonomists for standard genome sequencing and annotation.</title>
        <authorList>
            <consortium name="The Broad Institute Genomics Platform"/>
            <consortium name="The Broad Institute Genome Sequencing Center for Infectious Disease"/>
            <person name="Wu L."/>
            <person name="Ma J."/>
        </authorList>
    </citation>
    <scope>NUCLEOTIDE SEQUENCE [LARGE SCALE GENOMIC DNA]</scope>
    <source>
        <strain evidence="5">CCM 7941</strain>
    </source>
</reference>
<sequence length="357" mass="39521">MIIRLLGDFLVCLVTLAFLALGSMALAYQLPAPMAVAAVAVLAAATAGALWLWFRRRRLAASVAWLVVFAVMATWWESIEPSLDRDWAPDVARGVVADIDGDDITLMNVRNFRWRDGHEGAARWEKHHYRFSDLASLDVFTSVWDSPAIAHTLVSFGFRDGRHLVFSAEIRREVGEEFSSVGGFFKQFEMVLVAATEEDIIRLRTNFRKEDVSLFPVDANDRFRRELLRSYLEYANRLAATPVWYQTIRTNCTTVAYRLAAALVPGAALDWRILFSGYLPDYLYDHGYITTRLPLEEVKKRARITAIAQGVPEGADFSAAIRSGPVATLQPKASAPPSPGPAQARNGGAGGEAGDGR</sequence>
<keyword evidence="2" id="KW-0472">Membrane</keyword>
<evidence type="ECO:0000256" key="2">
    <source>
        <dbReference type="SAM" id="Phobius"/>
    </source>
</evidence>
<feature type="compositionally biased region" description="Gly residues" evidence="1">
    <location>
        <begin position="347"/>
        <end position="357"/>
    </location>
</feature>
<accession>A0ABV7LD76</accession>
<dbReference type="Proteomes" id="UP001595536">
    <property type="component" value="Unassembled WGS sequence"/>
</dbReference>
<evidence type="ECO:0000259" key="3">
    <source>
        <dbReference type="Pfam" id="PF13387"/>
    </source>
</evidence>
<feature type="transmembrane region" description="Helical" evidence="2">
    <location>
        <begin position="59"/>
        <end position="76"/>
    </location>
</feature>
<feature type="transmembrane region" description="Helical" evidence="2">
    <location>
        <begin position="35"/>
        <end position="54"/>
    </location>
</feature>
<proteinExistence type="predicted"/>
<gene>
    <name evidence="4" type="ORF">ACFOEX_04340</name>
</gene>
<comment type="caution">
    <text evidence="4">The sequence shown here is derived from an EMBL/GenBank/DDBJ whole genome shotgun (WGS) entry which is preliminary data.</text>
</comment>
<protein>
    <submittedName>
        <fullName evidence="4">DUF4105 domain-containing protein</fullName>
    </submittedName>
</protein>
<evidence type="ECO:0000256" key="1">
    <source>
        <dbReference type="SAM" id="MobiDB-lite"/>
    </source>
</evidence>
<organism evidence="4 5">
    <name type="scientific">Camelimonas abortus</name>
    <dbReference type="NCBI Taxonomy" id="1017184"/>
    <lineage>
        <taxon>Bacteria</taxon>
        <taxon>Pseudomonadati</taxon>
        <taxon>Pseudomonadota</taxon>
        <taxon>Alphaproteobacteria</taxon>
        <taxon>Hyphomicrobiales</taxon>
        <taxon>Chelatococcaceae</taxon>
        <taxon>Camelimonas</taxon>
    </lineage>
</organism>
<dbReference type="RefSeq" id="WP_376831560.1">
    <property type="nucleotide sequence ID" value="NZ_JBHLWR010000006.1"/>
</dbReference>
<keyword evidence="2" id="KW-0812">Transmembrane</keyword>
<dbReference type="Pfam" id="PF13387">
    <property type="entry name" value="Lnb_N"/>
    <property type="match status" value="1"/>
</dbReference>
<evidence type="ECO:0000313" key="4">
    <source>
        <dbReference type="EMBL" id="MFC3265595.1"/>
    </source>
</evidence>
<keyword evidence="2" id="KW-1133">Transmembrane helix</keyword>
<feature type="domain" description="Lnb N-terminal periplasmic" evidence="3">
    <location>
        <begin position="122"/>
        <end position="276"/>
    </location>
</feature>
<keyword evidence="5" id="KW-1185">Reference proteome</keyword>
<name>A0ABV7LD76_9HYPH</name>
<dbReference type="InterPro" id="IPR025178">
    <property type="entry name" value="Lnb_N"/>
</dbReference>
<dbReference type="EMBL" id="JBHRUV010000017">
    <property type="protein sequence ID" value="MFC3265595.1"/>
    <property type="molecule type" value="Genomic_DNA"/>
</dbReference>
<feature type="region of interest" description="Disordered" evidence="1">
    <location>
        <begin position="328"/>
        <end position="357"/>
    </location>
</feature>
<evidence type="ECO:0000313" key="5">
    <source>
        <dbReference type="Proteomes" id="UP001595536"/>
    </source>
</evidence>